<dbReference type="EMBL" id="MU273622">
    <property type="protein sequence ID" value="KAI0030440.1"/>
    <property type="molecule type" value="Genomic_DNA"/>
</dbReference>
<dbReference type="Proteomes" id="UP000814128">
    <property type="component" value="Unassembled WGS sequence"/>
</dbReference>
<name>A0ACB8QFQ3_9AGAM</name>
<protein>
    <submittedName>
        <fullName evidence="1">Uncharacterized protein</fullName>
    </submittedName>
</protein>
<gene>
    <name evidence="1" type="ORF">K488DRAFT_72203</name>
</gene>
<evidence type="ECO:0000313" key="2">
    <source>
        <dbReference type="Proteomes" id="UP000814128"/>
    </source>
</evidence>
<sequence>MSEKSDGSRLEPLPAIVLVGDDASTPSGARSIFSDEIREAQRTETFRRQLPAPSCSEWICMRPRALLMGEGTAYSTVIALDALRYVQQGAVLLVRGTSRPLGELRR</sequence>
<reference evidence="1" key="2">
    <citation type="journal article" date="2022" name="New Phytol.">
        <title>Evolutionary transition to the ectomycorrhizal habit in the genomes of a hyperdiverse lineage of mushroom-forming fungi.</title>
        <authorList>
            <person name="Looney B."/>
            <person name="Miyauchi S."/>
            <person name="Morin E."/>
            <person name="Drula E."/>
            <person name="Courty P.E."/>
            <person name="Kohler A."/>
            <person name="Kuo A."/>
            <person name="LaButti K."/>
            <person name="Pangilinan J."/>
            <person name="Lipzen A."/>
            <person name="Riley R."/>
            <person name="Andreopoulos W."/>
            <person name="He G."/>
            <person name="Johnson J."/>
            <person name="Nolan M."/>
            <person name="Tritt A."/>
            <person name="Barry K.W."/>
            <person name="Grigoriev I.V."/>
            <person name="Nagy L.G."/>
            <person name="Hibbett D."/>
            <person name="Henrissat B."/>
            <person name="Matheny P.B."/>
            <person name="Labbe J."/>
            <person name="Martin F.M."/>
        </authorList>
    </citation>
    <scope>NUCLEOTIDE SEQUENCE</scope>
    <source>
        <strain evidence="1">EC-137</strain>
    </source>
</reference>
<keyword evidence="2" id="KW-1185">Reference proteome</keyword>
<comment type="caution">
    <text evidence="1">The sequence shown here is derived from an EMBL/GenBank/DDBJ whole genome shotgun (WGS) entry which is preliminary data.</text>
</comment>
<evidence type="ECO:0000313" key="1">
    <source>
        <dbReference type="EMBL" id="KAI0030440.1"/>
    </source>
</evidence>
<reference evidence="1" key="1">
    <citation type="submission" date="2021-02" db="EMBL/GenBank/DDBJ databases">
        <authorList>
            <consortium name="DOE Joint Genome Institute"/>
            <person name="Ahrendt S."/>
            <person name="Looney B.P."/>
            <person name="Miyauchi S."/>
            <person name="Morin E."/>
            <person name="Drula E."/>
            <person name="Courty P.E."/>
            <person name="Chicoki N."/>
            <person name="Fauchery L."/>
            <person name="Kohler A."/>
            <person name="Kuo A."/>
            <person name="Labutti K."/>
            <person name="Pangilinan J."/>
            <person name="Lipzen A."/>
            <person name="Riley R."/>
            <person name="Andreopoulos W."/>
            <person name="He G."/>
            <person name="Johnson J."/>
            <person name="Barry K.W."/>
            <person name="Grigoriev I.V."/>
            <person name="Nagy L."/>
            <person name="Hibbett D."/>
            <person name="Henrissat B."/>
            <person name="Matheny P.B."/>
            <person name="Labbe J."/>
            <person name="Martin F."/>
        </authorList>
    </citation>
    <scope>NUCLEOTIDE SEQUENCE</scope>
    <source>
        <strain evidence="1">EC-137</strain>
    </source>
</reference>
<proteinExistence type="predicted"/>
<accession>A0ACB8QFQ3</accession>
<organism evidence="1 2">
    <name type="scientific">Vararia minispora EC-137</name>
    <dbReference type="NCBI Taxonomy" id="1314806"/>
    <lineage>
        <taxon>Eukaryota</taxon>
        <taxon>Fungi</taxon>
        <taxon>Dikarya</taxon>
        <taxon>Basidiomycota</taxon>
        <taxon>Agaricomycotina</taxon>
        <taxon>Agaricomycetes</taxon>
        <taxon>Russulales</taxon>
        <taxon>Lachnocladiaceae</taxon>
        <taxon>Vararia</taxon>
    </lineage>
</organism>